<dbReference type="SUPFAM" id="SSF81340">
    <property type="entry name" value="Clc chloride channel"/>
    <property type="match status" value="1"/>
</dbReference>
<keyword evidence="2 5" id="KW-0812">Transmembrane</keyword>
<dbReference type="GO" id="GO:0015108">
    <property type="term" value="F:chloride transmembrane transporter activity"/>
    <property type="evidence" value="ECO:0007669"/>
    <property type="project" value="InterPro"/>
</dbReference>
<feature type="transmembrane region" description="Helical" evidence="5">
    <location>
        <begin position="184"/>
        <end position="205"/>
    </location>
</feature>
<keyword evidence="4 5" id="KW-0472">Membrane</keyword>
<dbReference type="InterPro" id="IPR014743">
    <property type="entry name" value="Cl-channel_core"/>
</dbReference>
<dbReference type="InterPro" id="IPR050368">
    <property type="entry name" value="ClC-type_chloride_channel"/>
</dbReference>
<accession>A0A926IBG7</accession>
<keyword evidence="3 5" id="KW-1133">Transmembrane helix</keyword>
<evidence type="ECO:0000256" key="2">
    <source>
        <dbReference type="ARBA" id="ARBA00022692"/>
    </source>
</evidence>
<dbReference type="InterPro" id="IPR001807">
    <property type="entry name" value="ClC"/>
</dbReference>
<dbReference type="EMBL" id="JACRTD010000001">
    <property type="protein sequence ID" value="MBC8584082.1"/>
    <property type="molecule type" value="Genomic_DNA"/>
</dbReference>
<evidence type="ECO:0000313" key="6">
    <source>
        <dbReference type="EMBL" id="MBC8584082.1"/>
    </source>
</evidence>
<dbReference type="RefSeq" id="WP_392392054.1">
    <property type="nucleotide sequence ID" value="NZ_JACRTD010000001.1"/>
</dbReference>
<evidence type="ECO:0000313" key="7">
    <source>
        <dbReference type="Proteomes" id="UP000623678"/>
    </source>
</evidence>
<keyword evidence="7" id="KW-1185">Reference proteome</keyword>
<feature type="transmembrane region" description="Helical" evidence="5">
    <location>
        <begin position="24"/>
        <end position="49"/>
    </location>
</feature>
<feature type="transmembrane region" description="Helical" evidence="5">
    <location>
        <begin position="61"/>
        <end position="80"/>
    </location>
</feature>
<evidence type="ECO:0000256" key="3">
    <source>
        <dbReference type="ARBA" id="ARBA00022989"/>
    </source>
</evidence>
<protein>
    <submittedName>
        <fullName evidence="6">Chloride channel protein</fullName>
    </submittedName>
</protein>
<comment type="subcellular location">
    <subcellularLocation>
        <location evidence="1">Membrane</location>
        <topology evidence="1">Multi-pass membrane protein</topology>
    </subcellularLocation>
</comment>
<organism evidence="6 7">
    <name type="scientific">Youxingia wuxianensis</name>
    <dbReference type="NCBI Taxonomy" id="2763678"/>
    <lineage>
        <taxon>Bacteria</taxon>
        <taxon>Bacillati</taxon>
        <taxon>Bacillota</taxon>
        <taxon>Clostridia</taxon>
        <taxon>Eubacteriales</taxon>
        <taxon>Oscillospiraceae</taxon>
        <taxon>Youxingia</taxon>
    </lineage>
</organism>
<feature type="transmembrane region" description="Helical" evidence="5">
    <location>
        <begin position="217"/>
        <end position="244"/>
    </location>
</feature>
<comment type="caution">
    <text evidence="6">The sequence shown here is derived from an EMBL/GenBank/DDBJ whole genome shotgun (WGS) entry which is preliminary data.</text>
</comment>
<dbReference type="GO" id="GO:0016020">
    <property type="term" value="C:membrane"/>
    <property type="evidence" value="ECO:0007669"/>
    <property type="project" value="UniProtKB-SubCell"/>
</dbReference>
<reference evidence="6" key="1">
    <citation type="submission" date="2020-08" db="EMBL/GenBank/DDBJ databases">
        <title>Genome public.</title>
        <authorList>
            <person name="Liu C."/>
            <person name="Sun Q."/>
        </authorList>
    </citation>
    <scope>NUCLEOTIDE SEQUENCE</scope>
    <source>
        <strain evidence="6">NSJ-64</strain>
    </source>
</reference>
<proteinExistence type="predicted"/>
<name>A0A926IBG7_9FIRM</name>
<evidence type="ECO:0000256" key="5">
    <source>
        <dbReference type="SAM" id="Phobius"/>
    </source>
</evidence>
<dbReference type="Gene3D" id="1.10.3080.10">
    <property type="entry name" value="Clc chloride channel"/>
    <property type="match status" value="1"/>
</dbReference>
<evidence type="ECO:0000256" key="4">
    <source>
        <dbReference type="ARBA" id="ARBA00023136"/>
    </source>
</evidence>
<sequence>MCFVTKVVWFYRIYRQVLKNLKIFCKWVLTSVAIGFIVGGVGCLFYFVLRFVTSFRGEHPWMVFFLPAAGLVIVFLYHICKINEPKGTNLVITAVRSEEQIPARMAPLIFISTALTHLCGGSAGREGAALQLGGSLGEWIAKVCRVKEEYKNVAIMCGMSAAFSALFGTPVAATIFAMELVSVGVMYYTALVPCAISSIIASLLAKHCGIVPESFTIIHTPGITAVSIVKVAALGVVCAGVSILLCYSLHTAGKLYKKYLPNQYVRAMAGGLLVVALAFVFRTQDYLGAGMNIIEESLQGDVRPQAFLLKILFTAVTLGAGFKGGEIVPSFFVGATFGCVMGQLIGLEPSLAAAIGMMTVFCGVTNCPVTALMMSFELFGFTTPSFFLIAIPISYMLSGYYSLYSAQRIVYAKTKPKYVNQKTH</sequence>
<dbReference type="Pfam" id="PF00654">
    <property type="entry name" value="Voltage_CLC"/>
    <property type="match status" value="1"/>
</dbReference>
<feature type="transmembrane region" description="Helical" evidence="5">
    <location>
        <begin position="354"/>
        <end position="374"/>
    </location>
</feature>
<gene>
    <name evidence="6" type="ORF">H8705_00600</name>
</gene>
<feature type="transmembrane region" description="Helical" evidence="5">
    <location>
        <begin position="386"/>
        <end position="404"/>
    </location>
</feature>
<evidence type="ECO:0000256" key="1">
    <source>
        <dbReference type="ARBA" id="ARBA00004141"/>
    </source>
</evidence>
<dbReference type="PANTHER" id="PTHR43427:SF12">
    <property type="entry name" value="CHLORIDE TRANSPORTER"/>
    <property type="match status" value="1"/>
</dbReference>
<feature type="transmembrane region" description="Helical" evidence="5">
    <location>
        <begin position="264"/>
        <end position="281"/>
    </location>
</feature>
<dbReference type="Proteomes" id="UP000623678">
    <property type="component" value="Unassembled WGS sequence"/>
</dbReference>
<dbReference type="AlphaFoldDB" id="A0A926IBG7"/>
<dbReference type="PANTHER" id="PTHR43427">
    <property type="entry name" value="CHLORIDE CHANNEL PROTEIN CLC-E"/>
    <property type="match status" value="1"/>
</dbReference>
<feature type="transmembrane region" description="Helical" evidence="5">
    <location>
        <begin position="153"/>
        <end position="178"/>
    </location>
</feature>